<evidence type="ECO:0000313" key="1">
    <source>
        <dbReference type="EMBL" id="KAF3207936.1"/>
    </source>
</evidence>
<organism evidence="1 2">
    <name type="scientific">Orbilia oligospora</name>
    <name type="common">Nematode-trapping fungus</name>
    <name type="synonym">Arthrobotrys oligospora</name>
    <dbReference type="NCBI Taxonomy" id="2813651"/>
    <lineage>
        <taxon>Eukaryota</taxon>
        <taxon>Fungi</taxon>
        <taxon>Dikarya</taxon>
        <taxon>Ascomycota</taxon>
        <taxon>Pezizomycotina</taxon>
        <taxon>Orbiliomycetes</taxon>
        <taxon>Orbiliales</taxon>
        <taxon>Orbiliaceae</taxon>
        <taxon>Orbilia</taxon>
    </lineage>
</organism>
<name>A0A6G1LQN1_ORBOL</name>
<accession>A0A6G1LQN1</accession>
<comment type="caution">
    <text evidence="1">The sequence shown here is derived from an EMBL/GenBank/DDBJ whole genome shotgun (WGS) entry which is preliminary data.</text>
</comment>
<proteinExistence type="predicted"/>
<reference evidence="1 2" key="1">
    <citation type="submission" date="2019-06" db="EMBL/GenBank/DDBJ databases">
        <authorList>
            <person name="Palmer J.M."/>
        </authorList>
    </citation>
    <scope>NUCLEOTIDE SEQUENCE [LARGE SCALE GENOMIC DNA]</scope>
    <source>
        <strain evidence="1 2">TWF106</strain>
    </source>
</reference>
<dbReference type="EMBL" id="WIWS01000096">
    <property type="protein sequence ID" value="KAF3207936.1"/>
    <property type="molecule type" value="Genomic_DNA"/>
</dbReference>
<dbReference type="Proteomes" id="UP000472727">
    <property type="component" value="Unassembled WGS sequence"/>
</dbReference>
<protein>
    <submittedName>
        <fullName evidence="1">Uncharacterized protein</fullName>
    </submittedName>
</protein>
<evidence type="ECO:0000313" key="2">
    <source>
        <dbReference type="Proteomes" id="UP000472727"/>
    </source>
</evidence>
<sequence>MPRETRSKSIQTADTVEICIGQEESNITGCYGPTPQRDRAEELENVQFCGGVDKIYEPGKWEDSRELRSPWCIRKSFVDTSERRLYRWHDARF</sequence>
<gene>
    <name evidence="1" type="ORF">TWF106_011560</name>
</gene>
<dbReference type="AlphaFoldDB" id="A0A6G1LQN1"/>